<accession>Q48343</accession>
<evidence type="ECO:0000313" key="1">
    <source>
        <dbReference type="EMBL" id="AAA25033.1"/>
    </source>
</evidence>
<evidence type="ECO:0000313" key="2">
    <source>
        <dbReference type="EMBL" id="AAA91858.1"/>
    </source>
</evidence>
<name>Q48344_MYCSM</name>
<dbReference type="EMBL" id="M69064">
    <property type="protein sequence ID" value="AAA91858.1"/>
    <property type="molecule type" value="Genomic_DNA"/>
</dbReference>
<proteinExistence type="predicted"/>
<reference evidence="1" key="1">
    <citation type="journal article" date="1992" name="Mol. Microbiol.">
        <title>Isolation and analysis of IS6120, a new insertion sequence from Mycobacterium smegmatis.</title>
        <authorList>
            <person name="Guilhot C."/>
            <person name="Gicquel B."/>
            <person name="Davies J."/>
            <person name="Martin C."/>
        </authorList>
    </citation>
    <scope>NUCLEOTIDE SEQUENCE</scope>
    <source>
        <strain evidence="1">Mc2155</strain>
    </source>
</reference>
<protein>
    <submittedName>
        <fullName evidence="1">ORF A</fullName>
    </submittedName>
    <submittedName>
        <fullName evidence="2">Transposase</fullName>
    </submittedName>
</protein>
<accession>Q48344</accession>
<sequence>MLTVVHDTEDANDKASGAGRSLLDEIVRDGARQMLAAALQAEVAAYVAQFADQLDENGHRLVVRNGYNQPREVLTAAGRCR</sequence>
<organism evidence="2">
    <name type="scientific">Mycolicibacterium smegmatis</name>
    <name type="common">Mycobacterium smegmatis</name>
    <dbReference type="NCBI Taxonomy" id="1772"/>
    <lineage>
        <taxon>Bacteria</taxon>
        <taxon>Bacillati</taxon>
        <taxon>Actinomycetota</taxon>
        <taxon>Actinomycetes</taxon>
        <taxon>Mycobacteriales</taxon>
        <taxon>Mycobacteriaceae</taxon>
        <taxon>Mycolicibacterium</taxon>
    </lineage>
</organism>
<reference evidence="2" key="2">
    <citation type="submission" date="1996-03" db="EMBL/GenBank/DDBJ databases">
        <title>Insertion squence IS6120.</title>
        <authorList>
            <person name="Guilhot C."/>
        </authorList>
    </citation>
    <scope>NUCLEOTIDE SEQUENCE</scope>
    <source>
        <strain evidence="2">Mc1255</strain>
    </source>
</reference>
<dbReference type="PIR" id="S20031">
    <property type="entry name" value="S20031"/>
</dbReference>
<dbReference type="EMBL" id="M69182">
    <property type="protein sequence ID" value="AAA25033.1"/>
    <property type="molecule type" value="Genomic_DNA"/>
</dbReference>
<dbReference type="AlphaFoldDB" id="Q48344"/>